<protein>
    <submittedName>
        <fullName evidence="1">Uncharacterized protein</fullName>
    </submittedName>
</protein>
<proteinExistence type="predicted"/>
<evidence type="ECO:0000313" key="1">
    <source>
        <dbReference type="EMBL" id="KAI9920519.1"/>
    </source>
</evidence>
<gene>
    <name evidence="1" type="ORF">PsorP6_015845</name>
</gene>
<keyword evidence="2" id="KW-1185">Reference proteome</keyword>
<accession>A0ACC0WP24</accession>
<comment type="caution">
    <text evidence="1">The sequence shown here is derived from an EMBL/GenBank/DDBJ whole genome shotgun (WGS) entry which is preliminary data.</text>
</comment>
<reference evidence="1 2" key="1">
    <citation type="journal article" date="2022" name="bioRxiv">
        <title>The genome of the oomycete Peronosclerospora sorghi, a cosmopolitan pathogen of maize and sorghum, is inflated with dispersed pseudogenes.</title>
        <authorList>
            <person name="Fletcher K."/>
            <person name="Martin F."/>
            <person name="Isakeit T."/>
            <person name="Cavanaugh K."/>
            <person name="Magill C."/>
            <person name="Michelmore R."/>
        </authorList>
    </citation>
    <scope>NUCLEOTIDE SEQUENCE [LARGE SCALE GENOMIC DNA]</scope>
    <source>
        <strain evidence="1">P6</strain>
    </source>
</reference>
<dbReference type="EMBL" id="CM047589">
    <property type="protein sequence ID" value="KAI9920519.1"/>
    <property type="molecule type" value="Genomic_DNA"/>
</dbReference>
<name>A0ACC0WP24_9STRA</name>
<sequence length="83" mass="9591">MKGPLDEGQLYLNARYVSPPEAIWRQFEFRLHEGAPSVTRLQVHLPNEHRITFAVDEPLDDIVARAANHKTSLTEYFVIMQQS</sequence>
<dbReference type="Proteomes" id="UP001163321">
    <property type="component" value="Chromosome 10"/>
</dbReference>
<evidence type="ECO:0000313" key="2">
    <source>
        <dbReference type="Proteomes" id="UP001163321"/>
    </source>
</evidence>
<organism evidence="1 2">
    <name type="scientific">Peronosclerospora sorghi</name>
    <dbReference type="NCBI Taxonomy" id="230839"/>
    <lineage>
        <taxon>Eukaryota</taxon>
        <taxon>Sar</taxon>
        <taxon>Stramenopiles</taxon>
        <taxon>Oomycota</taxon>
        <taxon>Peronosporomycetes</taxon>
        <taxon>Peronosporales</taxon>
        <taxon>Peronosporaceae</taxon>
        <taxon>Peronosclerospora</taxon>
    </lineage>
</organism>